<evidence type="ECO:0000256" key="1">
    <source>
        <dbReference type="ARBA" id="ARBA00022723"/>
    </source>
</evidence>
<keyword evidence="4" id="KW-0862">Zinc</keyword>
<sequence length="299" mass="35260">MAQQHRENNGRNQFIAELENYKVNHQLCAVDTFSWSPETQEEILAEWNDWQLDEPASTEPRLCCNDCGRVFTRSNELNRHMKTHSDKNHECSRCHKTFNRKDALNRHMKTHSDKNHKCSHCHKTFNRKDAWNRYMKTHSDKNHECSRCHKTFNRKDALNRHMKMHEQRGAQREYTCNVCGEVFRNIFPFQAHQRDVHQVGRGKRTKTPTGRTKRQRTDEPEPPRPSTSVNEGASTSTVVSEGPQPFPQDPQLPPCNLPSQLHRDHWRAIRTRQSRGNRVQDWYNYRLSSVNIGQLVNSI</sequence>
<dbReference type="FunFam" id="3.30.160.60:FF:000446">
    <property type="entry name" value="Zinc finger protein"/>
    <property type="match status" value="1"/>
</dbReference>
<organism evidence="7 8">
    <name type="scientific">Paramuricea clavata</name>
    <name type="common">Red gorgonian</name>
    <name type="synonym">Violescent sea-whip</name>
    <dbReference type="NCBI Taxonomy" id="317549"/>
    <lineage>
        <taxon>Eukaryota</taxon>
        <taxon>Metazoa</taxon>
        <taxon>Cnidaria</taxon>
        <taxon>Anthozoa</taxon>
        <taxon>Octocorallia</taxon>
        <taxon>Malacalcyonacea</taxon>
        <taxon>Plexauridae</taxon>
        <taxon>Paramuricea</taxon>
    </lineage>
</organism>
<evidence type="ECO:0000256" key="6">
    <source>
        <dbReference type="SAM" id="MobiDB-lite"/>
    </source>
</evidence>
<keyword evidence="1" id="KW-0479">Metal-binding</keyword>
<gene>
    <name evidence="7" type="ORF">PACLA_8A029853</name>
</gene>
<dbReference type="Proteomes" id="UP001152795">
    <property type="component" value="Unassembled WGS sequence"/>
</dbReference>
<dbReference type="Pfam" id="PF13912">
    <property type="entry name" value="zf-C2H2_6"/>
    <property type="match status" value="3"/>
</dbReference>
<evidence type="ECO:0000256" key="3">
    <source>
        <dbReference type="ARBA" id="ARBA00022771"/>
    </source>
</evidence>
<dbReference type="GO" id="GO:0000978">
    <property type="term" value="F:RNA polymerase II cis-regulatory region sequence-specific DNA binding"/>
    <property type="evidence" value="ECO:0007669"/>
    <property type="project" value="TreeGrafter"/>
</dbReference>
<accession>A0A6S7JEZ6</accession>
<feature type="region of interest" description="Disordered" evidence="6">
    <location>
        <begin position="194"/>
        <end position="251"/>
    </location>
</feature>
<dbReference type="GO" id="GO:0001228">
    <property type="term" value="F:DNA-binding transcription activator activity, RNA polymerase II-specific"/>
    <property type="evidence" value="ECO:0007669"/>
    <property type="project" value="TreeGrafter"/>
</dbReference>
<comment type="caution">
    <text evidence="7">The sequence shown here is derived from an EMBL/GenBank/DDBJ whole genome shotgun (WGS) entry which is preliminary data.</text>
</comment>
<dbReference type="InterPro" id="IPR013087">
    <property type="entry name" value="Znf_C2H2_type"/>
</dbReference>
<dbReference type="SUPFAM" id="SSF57667">
    <property type="entry name" value="beta-beta-alpha zinc fingers"/>
    <property type="match status" value="3"/>
</dbReference>
<dbReference type="PANTHER" id="PTHR24393">
    <property type="entry name" value="ZINC FINGER PROTEIN"/>
    <property type="match status" value="1"/>
</dbReference>
<dbReference type="PANTHER" id="PTHR24393:SF34">
    <property type="entry name" value="PR_SET DOMAIN 13"/>
    <property type="match status" value="1"/>
</dbReference>
<dbReference type="Pfam" id="PF00096">
    <property type="entry name" value="zf-C2H2"/>
    <property type="match status" value="2"/>
</dbReference>
<keyword evidence="3" id="KW-0863">Zinc-finger</keyword>
<evidence type="ECO:0000313" key="8">
    <source>
        <dbReference type="Proteomes" id="UP001152795"/>
    </source>
</evidence>
<evidence type="ECO:0000313" key="7">
    <source>
        <dbReference type="EMBL" id="CAB4030885.1"/>
    </source>
</evidence>
<keyword evidence="8" id="KW-1185">Reference proteome</keyword>
<protein>
    <submittedName>
        <fullName evidence="7">Gastrula zinc finger -like</fullName>
    </submittedName>
</protein>
<dbReference type="Gene3D" id="3.30.160.60">
    <property type="entry name" value="Classic Zinc Finger"/>
    <property type="match status" value="3"/>
</dbReference>
<dbReference type="AlphaFoldDB" id="A0A6S7JEZ6"/>
<reference evidence="7" key="1">
    <citation type="submission" date="2020-04" db="EMBL/GenBank/DDBJ databases">
        <authorList>
            <person name="Alioto T."/>
            <person name="Alioto T."/>
            <person name="Gomez Garrido J."/>
        </authorList>
    </citation>
    <scope>NUCLEOTIDE SEQUENCE</scope>
    <source>
        <strain evidence="7">A484AB</strain>
    </source>
</reference>
<evidence type="ECO:0000256" key="4">
    <source>
        <dbReference type="ARBA" id="ARBA00022833"/>
    </source>
</evidence>
<dbReference type="PROSITE" id="PS00028">
    <property type="entry name" value="ZINC_FINGER_C2H2_1"/>
    <property type="match status" value="4"/>
</dbReference>
<dbReference type="SMART" id="SM00355">
    <property type="entry name" value="ZnF_C2H2"/>
    <property type="match status" value="5"/>
</dbReference>
<feature type="compositionally biased region" description="Basic residues" evidence="6">
    <location>
        <begin position="200"/>
        <end position="214"/>
    </location>
</feature>
<feature type="compositionally biased region" description="Polar residues" evidence="6">
    <location>
        <begin position="226"/>
        <end position="239"/>
    </location>
</feature>
<dbReference type="GO" id="GO:0005634">
    <property type="term" value="C:nucleus"/>
    <property type="evidence" value="ECO:0007669"/>
    <property type="project" value="TreeGrafter"/>
</dbReference>
<keyword evidence="5" id="KW-0539">Nucleus</keyword>
<dbReference type="EMBL" id="CACRXK020017210">
    <property type="protein sequence ID" value="CAB4030885.1"/>
    <property type="molecule type" value="Genomic_DNA"/>
</dbReference>
<dbReference type="PROSITE" id="PS50157">
    <property type="entry name" value="ZINC_FINGER_C2H2_2"/>
    <property type="match status" value="5"/>
</dbReference>
<proteinExistence type="predicted"/>
<dbReference type="FunFam" id="3.30.160.60:FF:000303">
    <property type="entry name" value="Zinc finger protein 41"/>
    <property type="match status" value="1"/>
</dbReference>
<dbReference type="OrthoDB" id="6014046at2759"/>
<dbReference type="GO" id="GO:0008270">
    <property type="term" value="F:zinc ion binding"/>
    <property type="evidence" value="ECO:0007669"/>
    <property type="project" value="UniProtKB-KW"/>
</dbReference>
<name>A0A6S7JEZ6_PARCT</name>
<evidence type="ECO:0000256" key="2">
    <source>
        <dbReference type="ARBA" id="ARBA00022737"/>
    </source>
</evidence>
<evidence type="ECO:0000256" key="5">
    <source>
        <dbReference type="ARBA" id="ARBA00023242"/>
    </source>
</evidence>
<dbReference type="InterPro" id="IPR036236">
    <property type="entry name" value="Znf_C2H2_sf"/>
</dbReference>
<keyword evidence="2" id="KW-0677">Repeat</keyword>